<dbReference type="GO" id="GO:0000422">
    <property type="term" value="P:autophagy of mitochondrion"/>
    <property type="evidence" value="ECO:0007669"/>
    <property type="project" value="TreeGrafter"/>
</dbReference>
<evidence type="ECO:0000256" key="5">
    <source>
        <dbReference type="ARBA" id="ARBA00022490"/>
    </source>
</evidence>
<evidence type="ECO:0000256" key="2">
    <source>
        <dbReference type="ARBA" id="ARBA00007683"/>
    </source>
</evidence>
<evidence type="ECO:0000256" key="9">
    <source>
        <dbReference type="ARBA" id="ARBA00032144"/>
    </source>
</evidence>
<evidence type="ECO:0000313" key="13">
    <source>
        <dbReference type="Proteomes" id="UP000267821"/>
    </source>
</evidence>
<dbReference type="AlphaFoldDB" id="A0A3N4LI69"/>
<feature type="region of interest" description="Disordered" evidence="11">
    <location>
        <begin position="90"/>
        <end position="114"/>
    </location>
</feature>
<keyword evidence="5" id="KW-0963">Cytoplasm</keyword>
<dbReference type="GO" id="GO:0000407">
    <property type="term" value="C:phagophore assembly site"/>
    <property type="evidence" value="ECO:0007669"/>
    <property type="project" value="TreeGrafter"/>
</dbReference>
<dbReference type="InParanoid" id="A0A3N4LI69"/>
<dbReference type="GO" id="GO:0015031">
    <property type="term" value="P:protein transport"/>
    <property type="evidence" value="ECO:0007669"/>
    <property type="project" value="UniProtKB-KW"/>
</dbReference>
<organism evidence="12 13">
    <name type="scientific">Terfezia boudieri ATCC MYA-4762</name>
    <dbReference type="NCBI Taxonomy" id="1051890"/>
    <lineage>
        <taxon>Eukaryota</taxon>
        <taxon>Fungi</taxon>
        <taxon>Dikarya</taxon>
        <taxon>Ascomycota</taxon>
        <taxon>Pezizomycotina</taxon>
        <taxon>Pezizomycetes</taxon>
        <taxon>Pezizales</taxon>
        <taxon>Pezizaceae</taxon>
        <taxon>Terfezia</taxon>
    </lineage>
</organism>
<keyword evidence="6" id="KW-0833">Ubl conjugation pathway</keyword>
<keyword evidence="7" id="KW-0653">Protein transport</keyword>
<evidence type="ECO:0000256" key="6">
    <source>
        <dbReference type="ARBA" id="ARBA00022786"/>
    </source>
</evidence>
<dbReference type="Proteomes" id="UP000267821">
    <property type="component" value="Unassembled WGS sequence"/>
</dbReference>
<dbReference type="GO" id="GO:0005829">
    <property type="term" value="C:cytosol"/>
    <property type="evidence" value="ECO:0007669"/>
    <property type="project" value="TreeGrafter"/>
</dbReference>
<dbReference type="GO" id="GO:0044804">
    <property type="term" value="P:nucleophagy"/>
    <property type="evidence" value="ECO:0007669"/>
    <property type="project" value="TreeGrafter"/>
</dbReference>
<reference evidence="12 13" key="1">
    <citation type="journal article" date="2018" name="Nat. Ecol. Evol.">
        <title>Pezizomycetes genomes reveal the molecular basis of ectomycorrhizal truffle lifestyle.</title>
        <authorList>
            <person name="Murat C."/>
            <person name="Payen T."/>
            <person name="Noel B."/>
            <person name="Kuo A."/>
            <person name="Morin E."/>
            <person name="Chen J."/>
            <person name="Kohler A."/>
            <person name="Krizsan K."/>
            <person name="Balestrini R."/>
            <person name="Da Silva C."/>
            <person name="Montanini B."/>
            <person name="Hainaut M."/>
            <person name="Levati E."/>
            <person name="Barry K.W."/>
            <person name="Belfiori B."/>
            <person name="Cichocki N."/>
            <person name="Clum A."/>
            <person name="Dockter R.B."/>
            <person name="Fauchery L."/>
            <person name="Guy J."/>
            <person name="Iotti M."/>
            <person name="Le Tacon F."/>
            <person name="Lindquist E.A."/>
            <person name="Lipzen A."/>
            <person name="Malagnac F."/>
            <person name="Mello A."/>
            <person name="Molinier V."/>
            <person name="Miyauchi S."/>
            <person name="Poulain J."/>
            <person name="Riccioni C."/>
            <person name="Rubini A."/>
            <person name="Sitrit Y."/>
            <person name="Splivallo R."/>
            <person name="Traeger S."/>
            <person name="Wang M."/>
            <person name="Zifcakova L."/>
            <person name="Wipf D."/>
            <person name="Zambonelli A."/>
            <person name="Paolocci F."/>
            <person name="Nowrousian M."/>
            <person name="Ottonello S."/>
            <person name="Baldrian P."/>
            <person name="Spatafora J.W."/>
            <person name="Henrissat B."/>
            <person name="Nagy L.G."/>
            <person name="Aury J.M."/>
            <person name="Wincker P."/>
            <person name="Grigoriev I.V."/>
            <person name="Bonfante P."/>
            <person name="Martin F.M."/>
        </authorList>
    </citation>
    <scope>NUCLEOTIDE SEQUENCE [LARGE SCALE GENOMIC DNA]</scope>
    <source>
        <strain evidence="12 13">ATCC MYA-4762</strain>
    </source>
</reference>
<evidence type="ECO:0000256" key="10">
    <source>
        <dbReference type="ARBA" id="ARBA00033139"/>
    </source>
</evidence>
<dbReference type="Pfam" id="PF03987">
    <property type="entry name" value="Autophagy_act_C"/>
    <property type="match status" value="1"/>
</dbReference>
<dbReference type="OrthoDB" id="1584384at2759"/>
<feature type="region of interest" description="Disordered" evidence="11">
    <location>
        <begin position="126"/>
        <end position="172"/>
    </location>
</feature>
<dbReference type="PANTHER" id="PTHR12866">
    <property type="entry name" value="UBIQUITIN-LIKE-CONJUGATING ENZYME ATG3"/>
    <property type="match status" value="1"/>
</dbReference>
<dbReference type="STRING" id="1051890.A0A3N4LI69"/>
<keyword evidence="4" id="KW-0813">Transport</keyword>
<evidence type="ECO:0000256" key="7">
    <source>
        <dbReference type="ARBA" id="ARBA00022927"/>
    </source>
</evidence>
<keyword evidence="13" id="KW-1185">Reference proteome</keyword>
<evidence type="ECO:0000313" key="12">
    <source>
        <dbReference type="EMBL" id="RPB22597.1"/>
    </source>
</evidence>
<feature type="compositionally biased region" description="Acidic residues" evidence="11">
    <location>
        <begin position="130"/>
        <end position="155"/>
    </location>
</feature>
<evidence type="ECO:0000256" key="3">
    <source>
        <dbReference type="ARBA" id="ARBA00018067"/>
    </source>
</evidence>
<dbReference type="GO" id="GO:0061723">
    <property type="term" value="P:glycophagy"/>
    <property type="evidence" value="ECO:0007669"/>
    <property type="project" value="TreeGrafter"/>
</dbReference>
<evidence type="ECO:0000256" key="11">
    <source>
        <dbReference type="SAM" id="MobiDB-lite"/>
    </source>
</evidence>
<evidence type="ECO:0000256" key="8">
    <source>
        <dbReference type="ARBA" id="ARBA00023006"/>
    </source>
</evidence>
<dbReference type="InterPro" id="IPR007135">
    <property type="entry name" value="Atg3/Atg10"/>
</dbReference>
<accession>A0A3N4LI69</accession>
<proteinExistence type="inferred from homology"/>
<comment type="similarity">
    <text evidence="2">Belongs to the ATG3 family.</text>
</comment>
<dbReference type="GO" id="GO:0000045">
    <property type="term" value="P:autophagosome assembly"/>
    <property type="evidence" value="ECO:0007669"/>
    <property type="project" value="TreeGrafter"/>
</dbReference>
<evidence type="ECO:0000256" key="1">
    <source>
        <dbReference type="ARBA" id="ARBA00004496"/>
    </source>
</evidence>
<dbReference type="PANTHER" id="PTHR12866:SF2">
    <property type="entry name" value="UBIQUITIN-LIKE-CONJUGATING ENZYME ATG3"/>
    <property type="match status" value="1"/>
</dbReference>
<name>A0A3N4LI69_9PEZI</name>
<sequence length="345" mass="37965">MIGSIRSTWSKALENLARPSTVSTFRTTGELTIDEFVQAGDYLVYKFPTWSWSGGDPKARNDKLPAGKQFLVTKEVPCLRRLDDNFAAGWEGGGTDGDEWGLEGDAVGETSSSGAKIASAKGVKGLDEQGVVEDDEVLDEEDEDEIPDMEDDDDEAIIRDNNNSGKAGGSGTTAPRRQYSLYICYTMYYRTPRIYLSGYDGKTALPLTPDQMMEDIMGDYKDKTVTIEDFPHFEGSVKMASIHPCRHAGVMRVLLDRADASLKSRRKRQLALQAKEKEGMPDVGGLSLGGNSRGDKDEWEEIVAEDEGEGEDAEVAIRVDQYLVVFLKFVASVTPGIEHDFTMGL</sequence>
<dbReference type="EMBL" id="ML121551">
    <property type="protein sequence ID" value="RPB22597.1"/>
    <property type="molecule type" value="Genomic_DNA"/>
</dbReference>
<protein>
    <recommendedName>
        <fullName evidence="3">Autophagy-related protein 3</fullName>
    </recommendedName>
    <alternativeName>
        <fullName evidence="9 10">Autophagy-related E2-like conjugation enzyme ATG3</fullName>
    </alternativeName>
</protein>
<evidence type="ECO:0000256" key="4">
    <source>
        <dbReference type="ARBA" id="ARBA00022448"/>
    </source>
</evidence>
<dbReference type="GO" id="GO:0019776">
    <property type="term" value="F:Atg8-family ligase activity"/>
    <property type="evidence" value="ECO:0007669"/>
    <property type="project" value="TreeGrafter"/>
</dbReference>
<dbReference type="FunCoup" id="A0A3N4LI69">
    <property type="interactions" value="1101"/>
</dbReference>
<comment type="subcellular location">
    <subcellularLocation>
        <location evidence="1">Cytoplasm</location>
    </subcellularLocation>
</comment>
<keyword evidence="8" id="KW-0072">Autophagy</keyword>
<gene>
    <name evidence="12" type="ORF">L211DRAFT_839642</name>
</gene>